<organism evidence="1">
    <name type="scientific">marine metagenome</name>
    <dbReference type="NCBI Taxonomy" id="408172"/>
    <lineage>
        <taxon>unclassified sequences</taxon>
        <taxon>metagenomes</taxon>
        <taxon>ecological metagenomes</taxon>
    </lineage>
</organism>
<sequence length="784" mass="89094">MNVILNSLLYGKILIFHSSPVENRFFERSNFAEPTTRISHIIVNNVPDLGLLTALRFLEWTADNPQGVISLPTGKTPEYFIKWTQHILANWNDAKTEKLRQENGLIISKKPDLRQLRFVQIDEFYPIDPKQHNSMVNYVQKFYVDGFDLDQKNGLFINCSEIPRPSGYLLSDIFPNFKIDLSLRHREPKSDIEARQKKTIFSVDQWCSEYENQIQEMGGIGFFLGGIGPDGHIAFNVRGSDHNSTTRILETNFETQAASAVDLGGIEISRNRLALTIGLSTITSNPEVTAIIFAAGEAKAKIVKDSLKSSPDINYPATALQRVSGSRFYLTKGAASLLDNMQINPAAWTPVHTERAVIQLCKKLNKFGHHLTLEDLTNDPVTAAIPNLNEATLDTVLDSLKGKIQKLASLPNNKAILHTGPHHDDILLGYSPLVTHLVRSSKNKNYFAVMTSGFTSVTNSYISSILKKTLELLQATKIQMTNYQDFFEKGFQLKRDKDVYHYLDKVSAQNFDGQIRGLCHRTVRSLVSIYKLRSKEELAEKIRQILEYLSGCYEGEKNPPDIQRLKGMLREFEEELVWAHYGVRMEDIHHLRLGFYTGDIFSEIPERGRDVEPILNLIKQTNPDIITLALDPEGSGPDTHYKVLQAIAEAIRIWGKEKDLSDVRIWGYRNVWYRFDPAEANLMFPVSLNSMAVLRDTFMTCYLSQKEASFPSYELDGPFCDLTQKIWVEQHATMELALGKDFWYQNEHPHLRATHGLVFLKEMAVADFLSRARSLEESVEGIQG</sequence>
<dbReference type="SUPFAM" id="SSF102588">
    <property type="entry name" value="LmbE-like"/>
    <property type="match status" value="1"/>
</dbReference>
<dbReference type="AlphaFoldDB" id="A0A381SXA5"/>
<dbReference type="PANTHER" id="PTHR42892:SF1">
    <property type="entry name" value="GLUCOSAMINE-6-PHOSPHATE ISOMERASE"/>
    <property type="match status" value="1"/>
</dbReference>
<dbReference type="PANTHER" id="PTHR42892">
    <property type="entry name" value="GLUCOSAMINE-6-PHOSPHATE DEAMINASE-LIKE PROTEIN BT_0258-RELATED"/>
    <property type="match status" value="1"/>
</dbReference>
<dbReference type="InterPro" id="IPR018321">
    <property type="entry name" value="Glucosamine6P_isomerase_CS"/>
</dbReference>
<protein>
    <recommendedName>
        <fullName evidence="2">Glucosamine/galactosamine-6-phosphate isomerase domain-containing protein</fullName>
    </recommendedName>
</protein>
<dbReference type="GO" id="GO:0004342">
    <property type="term" value="F:glucosamine-6-phosphate deaminase activity"/>
    <property type="evidence" value="ECO:0007669"/>
    <property type="project" value="InterPro"/>
</dbReference>
<accession>A0A381SXA5</accession>
<evidence type="ECO:0000313" key="1">
    <source>
        <dbReference type="EMBL" id="SVA08024.1"/>
    </source>
</evidence>
<dbReference type="EMBL" id="UINC01003635">
    <property type="protein sequence ID" value="SVA08024.1"/>
    <property type="molecule type" value="Genomic_DNA"/>
</dbReference>
<dbReference type="PROSITE" id="PS01161">
    <property type="entry name" value="GLC_GALNAC_ISOMERASE"/>
    <property type="match status" value="1"/>
</dbReference>
<dbReference type="Gene3D" id="3.40.50.10320">
    <property type="entry name" value="LmbE-like"/>
    <property type="match status" value="1"/>
</dbReference>
<dbReference type="GO" id="GO:0006044">
    <property type="term" value="P:N-acetylglucosamine metabolic process"/>
    <property type="evidence" value="ECO:0007669"/>
    <property type="project" value="InterPro"/>
</dbReference>
<evidence type="ECO:0008006" key="2">
    <source>
        <dbReference type="Google" id="ProtNLM"/>
    </source>
</evidence>
<proteinExistence type="predicted"/>
<dbReference type="InterPro" id="IPR037171">
    <property type="entry name" value="NagB/RpiA_transferase-like"/>
</dbReference>
<reference evidence="1" key="1">
    <citation type="submission" date="2018-05" db="EMBL/GenBank/DDBJ databases">
        <authorList>
            <person name="Lanie J.A."/>
            <person name="Ng W.-L."/>
            <person name="Kazmierczak K.M."/>
            <person name="Andrzejewski T.M."/>
            <person name="Davidsen T.M."/>
            <person name="Wayne K.J."/>
            <person name="Tettelin H."/>
            <person name="Glass J.I."/>
            <person name="Rusch D."/>
            <person name="Podicherti R."/>
            <person name="Tsui H.-C.T."/>
            <person name="Winkler M.E."/>
        </authorList>
    </citation>
    <scope>NUCLEOTIDE SEQUENCE</scope>
</reference>
<dbReference type="InterPro" id="IPR052960">
    <property type="entry name" value="GlcN6P_deaminase-like"/>
</dbReference>
<gene>
    <name evidence="1" type="ORF">METZ01_LOCUS60878</name>
</gene>
<dbReference type="SUPFAM" id="SSF100950">
    <property type="entry name" value="NagB/RpiA/CoA transferase-like"/>
    <property type="match status" value="1"/>
</dbReference>
<dbReference type="Gene3D" id="3.40.50.1360">
    <property type="match status" value="1"/>
</dbReference>
<name>A0A381SXA5_9ZZZZ</name>
<dbReference type="InterPro" id="IPR024078">
    <property type="entry name" value="LmbE-like_dom_sf"/>
</dbReference>